<evidence type="ECO:0000313" key="4">
    <source>
        <dbReference type="Proteomes" id="UP001215598"/>
    </source>
</evidence>
<dbReference type="AlphaFoldDB" id="A0AAD7MJ81"/>
<evidence type="ECO:0000256" key="2">
    <source>
        <dbReference type="SAM" id="SignalP"/>
    </source>
</evidence>
<feature type="chain" id="PRO_5042149127" evidence="2">
    <location>
        <begin position="18"/>
        <end position="99"/>
    </location>
</feature>
<feature type="region of interest" description="Disordered" evidence="1">
    <location>
        <begin position="38"/>
        <end position="66"/>
    </location>
</feature>
<sequence length="99" mass="10634">VTAMWTWCSGVVRTVCASGMGVERVGCDGVVRTRWTRKRGGHRTMKGAGGGRRTSAQAGNECSDVGASTGCAERAGFWRVAAMRRRRAEECANVSTRSH</sequence>
<keyword evidence="4" id="KW-1185">Reference proteome</keyword>
<dbReference type="Proteomes" id="UP001215598">
    <property type="component" value="Unassembled WGS sequence"/>
</dbReference>
<keyword evidence="2" id="KW-0732">Signal</keyword>
<feature type="signal peptide" evidence="2">
    <location>
        <begin position="1"/>
        <end position="17"/>
    </location>
</feature>
<name>A0AAD7MJ81_9AGAR</name>
<dbReference type="EMBL" id="JARKIB010000244">
    <property type="protein sequence ID" value="KAJ7720106.1"/>
    <property type="molecule type" value="Genomic_DNA"/>
</dbReference>
<evidence type="ECO:0000256" key="1">
    <source>
        <dbReference type="SAM" id="MobiDB-lite"/>
    </source>
</evidence>
<evidence type="ECO:0000313" key="3">
    <source>
        <dbReference type="EMBL" id="KAJ7720106.1"/>
    </source>
</evidence>
<comment type="caution">
    <text evidence="3">The sequence shown here is derived from an EMBL/GenBank/DDBJ whole genome shotgun (WGS) entry which is preliminary data.</text>
</comment>
<gene>
    <name evidence="3" type="ORF">B0H16DRAFT_1605162</name>
</gene>
<feature type="non-terminal residue" evidence="3">
    <location>
        <position position="1"/>
    </location>
</feature>
<organism evidence="3 4">
    <name type="scientific">Mycena metata</name>
    <dbReference type="NCBI Taxonomy" id="1033252"/>
    <lineage>
        <taxon>Eukaryota</taxon>
        <taxon>Fungi</taxon>
        <taxon>Dikarya</taxon>
        <taxon>Basidiomycota</taxon>
        <taxon>Agaricomycotina</taxon>
        <taxon>Agaricomycetes</taxon>
        <taxon>Agaricomycetidae</taxon>
        <taxon>Agaricales</taxon>
        <taxon>Marasmiineae</taxon>
        <taxon>Mycenaceae</taxon>
        <taxon>Mycena</taxon>
    </lineage>
</organism>
<reference evidence="3" key="1">
    <citation type="submission" date="2023-03" db="EMBL/GenBank/DDBJ databases">
        <title>Massive genome expansion in bonnet fungi (Mycena s.s.) driven by repeated elements and novel gene families across ecological guilds.</title>
        <authorList>
            <consortium name="Lawrence Berkeley National Laboratory"/>
            <person name="Harder C.B."/>
            <person name="Miyauchi S."/>
            <person name="Viragh M."/>
            <person name="Kuo A."/>
            <person name="Thoen E."/>
            <person name="Andreopoulos B."/>
            <person name="Lu D."/>
            <person name="Skrede I."/>
            <person name="Drula E."/>
            <person name="Henrissat B."/>
            <person name="Morin E."/>
            <person name="Kohler A."/>
            <person name="Barry K."/>
            <person name="LaButti K."/>
            <person name="Morin E."/>
            <person name="Salamov A."/>
            <person name="Lipzen A."/>
            <person name="Mereny Z."/>
            <person name="Hegedus B."/>
            <person name="Baldrian P."/>
            <person name="Stursova M."/>
            <person name="Weitz H."/>
            <person name="Taylor A."/>
            <person name="Grigoriev I.V."/>
            <person name="Nagy L.G."/>
            <person name="Martin F."/>
            <person name="Kauserud H."/>
        </authorList>
    </citation>
    <scope>NUCLEOTIDE SEQUENCE</scope>
    <source>
        <strain evidence="3">CBHHK182m</strain>
    </source>
</reference>
<proteinExistence type="predicted"/>
<accession>A0AAD7MJ81</accession>
<protein>
    <submittedName>
        <fullName evidence="3">Uncharacterized protein</fullName>
    </submittedName>
</protein>